<dbReference type="Gene3D" id="3.30.70.1060">
    <property type="entry name" value="Dimeric alpha+beta barrel"/>
    <property type="match status" value="1"/>
</dbReference>
<gene>
    <name evidence="2" type="ORF">A9F13_08g01023</name>
</gene>
<evidence type="ECO:0000259" key="1">
    <source>
        <dbReference type="Pfam" id="PF03795"/>
    </source>
</evidence>
<reference evidence="2 3" key="1">
    <citation type="submission" date="2017-04" db="EMBL/GenBank/DDBJ databases">
        <title>Draft genome of the yeast Clavispora lusitaniae type strain CBS 6936.</title>
        <authorList>
            <person name="Durrens P."/>
            <person name="Klopp C."/>
            <person name="Biteau N."/>
            <person name="Fitton-Ouhabi V."/>
            <person name="Dementhon K."/>
            <person name="Accoceberry I."/>
            <person name="Sherman D.J."/>
            <person name="Noel T."/>
        </authorList>
    </citation>
    <scope>NUCLEOTIDE SEQUENCE [LARGE SCALE GENOMIC DNA]</scope>
    <source>
        <strain evidence="2 3">CBS 6936</strain>
    </source>
</reference>
<protein>
    <recommendedName>
        <fullName evidence="1">YCII-related domain-containing protein</fullName>
    </recommendedName>
</protein>
<dbReference type="Pfam" id="PF03795">
    <property type="entry name" value="YCII"/>
    <property type="match status" value="1"/>
</dbReference>
<dbReference type="OMA" id="WCIIIND"/>
<dbReference type="PANTHER" id="PTHR33606:SF3">
    <property type="entry name" value="PROTEIN YCII"/>
    <property type="match status" value="1"/>
</dbReference>
<dbReference type="InterPro" id="IPR011008">
    <property type="entry name" value="Dimeric_a/b-barrel"/>
</dbReference>
<dbReference type="KEGG" id="clus:A9F13_08g01023"/>
<dbReference type="Proteomes" id="UP000195602">
    <property type="component" value="Unassembled WGS sequence"/>
</dbReference>
<feature type="domain" description="YCII-related" evidence="1">
    <location>
        <begin position="10"/>
        <end position="87"/>
    </location>
</feature>
<dbReference type="PANTHER" id="PTHR33606">
    <property type="entry name" value="PROTEIN YCII"/>
    <property type="match status" value="1"/>
</dbReference>
<dbReference type="SUPFAM" id="SSF54909">
    <property type="entry name" value="Dimeric alpha+beta barrel"/>
    <property type="match status" value="1"/>
</dbReference>
<dbReference type="AlphaFoldDB" id="A0AA91PZ61"/>
<dbReference type="InterPro" id="IPR005545">
    <property type="entry name" value="YCII"/>
</dbReference>
<evidence type="ECO:0000313" key="2">
    <source>
        <dbReference type="EMBL" id="OVF08406.1"/>
    </source>
</evidence>
<name>A0AA91PZ61_CLALS</name>
<accession>A0AA91PZ61</accession>
<organism evidence="2 3">
    <name type="scientific">Clavispora lusitaniae</name>
    <name type="common">Candida lusitaniae</name>
    <dbReference type="NCBI Taxonomy" id="36911"/>
    <lineage>
        <taxon>Eukaryota</taxon>
        <taxon>Fungi</taxon>
        <taxon>Dikarya</taxon>
        <taxon>Ascomycota</taxon>
        <taxon>Saccharomycotina</taxon>
        <taxon>Pichiomycetes</taxon>
        <taxon>Metschnikowiaceae</taxon>
        <taxon>Clavispora</taxon>
    </lineage>
</organism>
<dbReference type="InterPro" id="IPR051807">
    <property type="entry name" value="Sec-metab_biosynth-assoc"/>
</dbReference>
<evidence type="ECO:0000313" key="3">
    <source>
        <dbReference type="Proteomes" id="UP000195602"/>
    </source>
</evidence>
<proteinExistence type="predicted"/>
<comment type="caution">
    <text evidence="2">The sequence shown here is derived from an EMBL/GenBank/DDBJ whole genome shotgun (WGS) entry which is preliminary data.</text>
</comment>
<dbReference type="EMBL" id="LYUB02000008">
    <property type="protein sequence ID" value="OVF08406.1"/>
    <property type="molecule type" value="Genomic_DNA"/>
</dbReference>
<sequence>MTKIPKKLEWLVIIYDKPFNRRLAFRAEHLRKVPEKVKSGVITSCGPVFEDETKSRFLGSSFTIQAESRSQVLSILKEDIYAQENVWDFDNVVIHPYSPYYRSRQDVPQ</sequence>